<accession>A0A8J1XMI2</accession>
<evidence type="ECO:0000313" key="1">
    <source>
        <dbReference type="EMBL" id="CAH1778075.1"/>
    </source>
</evidence>
<proteinExistence type="predicted"/>
<comment type="caution">
    <text evidence="1">The sequence shown here is derived from an EMBL/GenBank/DDBJ whole genome shotgun (WGS) entry which is preliminary data.</text>
</comment>
<name>A0A8J1XMI2_OWEFU</name>
<dbReference type="Proteomes" id="UP000749559">
    <property type="component" value="Unassembled WGS sequence"/>
</dbReference>
<evidence type="ECO:0000313" key="2">
    <source>
        <dbReference type="Proteomes" id="UP000749559"/>
    </source>
</evidence>
<dbReference type="EMBL" id="CAIIXF020000002">
    <property type="protein sequence ID" value="CAH1778075.1"/>
    <property type="molecule type" value="Genomic_DNA"/>
</dbReference>
<dbReference type="AlphaFoldDB" id="A0A8J1XMI2"/>
<protein>
    <submittedName>
        <fullName evidence="1">Uncharacterized protein</fullName>
    </submittedName>
</protein>
<keyword evidence="2" id="KW-1185">Reference proteome</keyword>
<sequence length="414" mass="43969">MRRLVAEILCIFIRIVFSQTPQPSYSCEDTGIDKIIKVTINENGATAFSKVYANGKPSCALTEVTSGLWEIEMNLNNGVDSSHYAMCGLQGDGTSATPYTGTFISQSSDLTIELGTDWQFVLSPGCDFTNAAATGSVVTFDANGLSSGFPSVTAVSAAPTVTMSILAFDSTGAAPNIVVENGGTVSMATFDLLEITFNMSLVENNIAQTGLWVGRVFMSPQTAATSAENFARGFAITDEYGCGTDAAATAGEADFIHTSESFSGLAVDSSYISTSPRISLFRFPLSDTISITAHIFYCSAANQGDCDGDRTCPHVPSKKRRDVTADAADTRMEDYVSSVFKVTLGPVPESTKTGDDPPNTFIKSAAPCLKSTAFLVVVIVLSSLLVVAIGTVIYAIAVMRRSKRRDKEHPNDLH</sequence>
<gene>
    <name evidence="1" type="ORF">OFUS_LOCUS5044</name>
</gene>
<organism evidence="1 2">
    <name type="scientific">Owenia fusiformis</name>
    <name type="common">Polychaete worm</name>
    <dbReference type="NCBI Taxonomy" id="6347"/>
    <lineage>
        <taxon>Eukaryota</taxon>
        <taxon>Metazoa</taxon>
        <taxon>Spiralia</taxon>
        <taxon>Lophotrochozoa</taxon>
        <taxon>Annelida</taxon>
        <taxon>Polychaeta</taxon>
        <taxon>Sedentaria</taxon>
        <taxon>Canalipalpata</taxon>
        <taxon>Sabellida</taxon>
        <taxon>Oweniida</taxon>
        <taxon>Oweniidae</taxon>
        <taxon>Owenia</taxon>
    </lineage>
</organism>
<dbReference type="PROSITE" id="PS51034">
    <property type="entry name" value="ZP_2"/>
    <property type="match status" value="1"/>
</dbReference>
<reference evidence="1" key="1">
    <citation type="submission" date="2022-03" db="EMBL/GenBank/DDBJ databases">
        <authorList>
            <person name="Martin C."/>
        </authorList>
    </citation>
    <scope>NUCLEOTIDE SEQUENCE</scope>
</reference>
<dbReference type="InterPro" id="IPR001507">
    <property type="entry name" value="ZP_dom"/>
</dbReference>